<keyword evidence="3" id="KW-1185">Reference proteome</keyword>
<feature type="compositionally biased region" description="Low complexity" evidence="1">
    <location>
        <begin position="49"/>
        <end position="63"/>
    </location>
</feature>
<dbReference type="EMBL" id="BNJQ01000003">
    <property type="protein sequence ID" value="GHP02568.1"/>
    <property type="molecule type" value="Genomic_DNA"/>
</dbReference>
<gene>
    <name evidence="2" type="ORF">PPROV_000132400</name>
</gene>
<feature type="compositionally biased region" description="Low complexity" evidence="1">
    <location>
        <begin position="7"/>
        <end position="19"/>
    </location>
</feature>
<protein>
    <submittedName>
        <fullName evidence="2">Uncharacterized protein</fullName>
    </submittedName>
</protein>
<dbReference type="AlphaFoldDB" id="A0A830H7C7"/>
<organism evidence="2 3">
    <name type="scientific">Pycnococcus provasolii</name>
    <dbReference type="NCBI Taxonomy" id="41880"/>
    <lineage>
        <taxon>Eukaryota</taxon>
        <taxon>Viridiplantae</taxon>
        <taxon>Chlorophyta</taxon>
        <taxon>Pseudoscourfieldiophyceae</taxon>
        <taxon>Pseudoscourfieldiales</taxon>
        <taxon>Pycnococcaceae</taxon>
        <taxon>Pycnococcus</taxon>
    </lineage>
</organism>
<evidence type="ECO:0000313" key="2">
    <source>
        <dbReference type="EMBL" id="GHP02568.1"/>
    </source>
</evidence>
<accession>A0A830H7C7</accession>
<name>A0A830H7C7_9CHLO</name>
<comment type="caution">
    <text evidence="2">The sequence shown here is derived from an EMBL/GenBank/DDBJ whole genome shotgun (WGS) entry which is preliminary data.</text>
</comment>
<feature type="region of interest" description="Disordered" evidence="1">
    <location>
        <begin position="1"/>
        <end position="65"/>
    </location>
</feature>
<reference evidence="2" key="1">
    <citation type="submission" date="2020-10" db="EMBL/GenBank/DDBJ databases">
        <title>Unveiling of a novel bifunctional photoreceptor, Dualchrome1, isolated from a cosmopolitan green alga.</title>
        <authorList>
            <person name="Suzuki S."/>
            <person name="Kawachi M."/>
        </authorList>
    </citation>
    <scope>NUCLEOTIDE SEQUENCE</scope>
    <source>
        <strain evidence="2">NIES 2893</strain>
    </source>
</reference>
<evidence type="ECO:0000313" key="3">
    <source>
        <dbReference type="Proteomes" id="UP000660262"/>
    </source>
</evidence>
<sequence length="165" mass="17304">MAPPPGAAAGRARGVGAAANVSQPPPPLPWAALPWSLPPEEDELAVVNSPSSPSSTPQHPASSLGSVPTLLSLATAASVQVIASPFPPPVDVENLLAKLPDDVLVNVFQATLSASKLTERSLEKFERAGGAQTLRLIKQLKLRTHGVPGVPMMRDEFLGDKPRWM</sequence>
<dbReference type="Proteomes" id="UP000660262">
    <property type="component" value="Unassembled WGS sequence"/>
</dbReference>
<proteinExistence type="predicted"/>
<evidence type="ECO:0000256" key="1">
    <source>
        <dbReference type="SAM" id="MobiDB-lite"/>
    </source>
</evidence>